<dbReference type="InterPro" id="IPR014284">
    <property type="entry name" value="RNA_pol_sigma-70_dom"/>
</dbReference>
<feature type="domain" description="RNA polymerase sigma factor 70 region 4 type 2" evidence="7">
    <location>
        <begin position="125"/>
        <end position="171"/>
    </location>
</feature>
<keyword evidence="9" id="KW-1185">Reference proteome</keyword>
<keyword evidence="3" id="KW-0731">Sigma factor</keyword>
<reference evidence="9" key="1">
    <citation type="journal article" date="2019" name="Int. J. Syst. Evol. Microbiol.">
        <title>The Global Catalogue of Microorganisms (GCM) 10K type strain sequencing project: providing services to taxonomists for standard genome sequencing and annotation.</title>
        <authorList>
            <consortium name="The Broad Institute Genomics Platform"/>
            <consortium name="The Broad Institute Genome Sequencing Center for Infectious Disease"/>
            <person name="Wu L."/>
            <person name="Ma J."/>
        </authorList>
    </citation>
    <scope>NUCLEOTIDE SEQUENCE [LARGE SCALE GENOMIC DNA]</scope>
    <source>
        <strain evidence="9">JCM 17939</strain>
    </source>
</reference>
<evidence type="ECO:0000256" key="4">
    <source>
        <dbReference type="ARBA" id="ARBA00023125"/>
    </source>
</evidence>
<comment type="caution">
    <text evidence="8">The sequence shown here is derived from an EMBL/GenBank/DDBJ whole genome shotgun (WGS) entry which is preliminary data.</text>
</comment>
<dbReference type="InterPro" id="IPR013325">
    <property type="entry name" value="RNA_pol_sigma_r2"/>
</dbReference>
<dbReference type="PANTHER" id="PTHR43133:SF8">
    <property type="entry name" value="RNA POLYMERASE SIGMA FACTOR HI_1459-RELATED"/>
    <property type="match status" value="1"/>
</dbReference>
<evidence type="ECO:0000256" key="5">
    <source>
        <dbReference type="ARBA" id="ARBA00023163"/>
    </source>
</evidence>
<accession>A0ABP8UKR6</accession>
<dbReference type="InterPro" id="IPR039425">
    <property type="entry name" value="RNA_pol_sigma-70-like"/>
</dbReference>
<dbReference type="InterPro" id="IPR013324">
    <property type="entry name" value="RNA_pol_sigma_r3/r4-like"/>
</dbReference>
<evidence type="ECO:0000313" key="8">
    <source>
        <dbReference type="EMBL" id="GAA4632348.1"/>
    </source>
</evidence>
<keyword evidence="4" id="KW-0238">DNA-binding</keyword>
<evidence type="ECO:0000313" key="9">
    <source>
        <dbReference type="Proteomes" id="UP001501442"/>
    </source>
</evidence>
<dbReference type="EMBL" id="BAABHK010000010">
    <property type="protein sequence ID" value="GAA4632348.1"/>
    <property type="molecule type" value="Genomic_DNA"/>
</dbReference>
<dbReference type="InterPro" id="IPR013249">
    <property type="entry name" value="RNA_pol_sigma70_r4_t2"/>
</dbReference>
<dbReference type="NCBIfam" id="TIGR02937">
    <property type="entry name" value="sigma70-ECF"/>
    <property type="match status" value="1"/>
</dbReference>
<comment type="similarity">
    <text evidence="1">Belongs to the sigma-70 factor family. ECF subfamily.</text>
</comment>
<name>A0ABP8UKR6_9ACTN</name>
<dbReference type="PANTHER" id="PTHR43133">
    <property type="entry name" value="RNA POLYMERASE ECF-TYPE SIGMA FACTO"/>
    <property type="match status" value="1"/>
</dbReference>
<keyword evidence="5" id="KW-0804">Transcription</keyword>
<evidence type="ECO:0000256" key="1">
    <source>
        <dbReference type="ARBA" id="ARBA00010641"/>
    </source>
</evidence>
<dbReference type="Gene3D" id="1.10.1740.10">
    <property type="match status" value="1"/>
</dbReference>
<dbReference type="Gene3D" id="1.10.10.10">
    <property type="entry name" value="Winged helix-like DNA-binding domain superfamily/Winged helix DNA-binding domain"/>
    <property type="match status" value="1"/>
</dbReference>
<evidence type="ECO:0000256" key="3">
    <source>
        <dbReference type="ARBA" id="ARBA00023082"/>
    </source>
</evidence>
<dbReference type="Pfam" id="PF04542">
    <property type="entry name" value="Sigma70_r2"/>
    <property type="match status" value="1"/>
</dbReference>
<gene>
    <name evidence="8" type="ORF">GCM10023196_065430</name>
</gene>
<feature type="domain" description="RNA polymerase sigma-70 region 2" evidence="6">
    <location>
        <begin position="21"/>
        <end position="89"/>
    </location>
</feature>
<dbReference type="SUPFAM" id="SSF88659">
    <property type="entry name" value="Sigma3 and sigma4 domains of RNA polymerase sigma factors"/>
    <property type="match status" value="1"/>
</dbReference>
<dbReference type="InterPro" id="IPR036388">
    <property type="entry name" value="WH-like_DNA-bd_sf"/>
</dbReference>
<sequence length="190" mass="20968">MAEPETGLSRIRHDPDAFEDFYRRHVEAVTRFAARRVDDPHTAADVTANVFLAVIDSAHTYRPGNGTEIAWLFGIARNVLAAERRRAGRELRANRRIVGRRLLDSDDVDRLVERIDAESAGRRTYAALADLPEGVRAVLELIAVDGLTVTEAAAALGIRPVTARVRLHRARGVLRDVAALQTPAIAYAKE</sequence>
<organism evidence="8 9">
    <name type="scientific">Actinoallomurus vinaceus</name>
    <dbReference type="NCBI Taxonomy" id="1080074"/>
    <lineage>
        <taxon>Bacteria</taxon>
        <taxon>Bacillati</taxon>
        <taxon>Actinomycetota</taxon>
        <taxon>Actinomycetes</taxon>
        <taxon>Streptosporangiales</taxon>
        <taxon>Thermomonosporaceae</taxon>
        <taxon>Actinoallomurus</taxon>
    </lineage>
</organism>
<proteinExistence type="inferred from homology"/>
<evidence type="ECO:0000259" key="7">
    <source>
        <dbReference type="Pfam" id="PF08281"/>
    </source>
</evidence>
<keyword evidence="2" id="KW-0805">Transcription regulation</keyword>
<dbReference type="Pfam" id="PF08281">
    <property type="entry name" value="Sigma70_r4_2"/>
    <property type="match status" value="1"/>
</dbReference>
<evidence type="ECO:0000259" key="6">
    <source>
        <dbReference type="Pfam" id="PF04542"/>
    </source>
</evidence>
<dbReference type="InterPro" id="IPR007627">
    <property type="entry name" value="RNA_pol_sigma70_r2"/>
</dbReference>
<dbReference type="Proteomes" id="UP001501442">
    <property type="component" value="Unassembled WGS sequence"/>
</dbReference>
<protein>
    <submittedName>
        <fullName evidence="8">RNA polymerase sigma factor</fullName>
    </submittedName>
</protein>
<evidence type="ECO:0000256" key="2">
    <source>
        <dbReference type="ARBA" id="ARBA00023015"/>
    </source>
</evidence>
<dbReference type="RefSeq" id="WP_345435339.1">
    <property type="nucleotide sequence ID" value="NZ_BAABHK010000010.1"/>
</dbReference>
<dbReference type="SUPFAM" id="SSF88946">
    <property type="entry name" value="Sigma2 domain of RNA polymerase sigma factors"/>
    <property type="match status" value="1"/>
</dbReference>
<dbReference type="CDD" id="cd06171">
    <property type="entry name" value="Sigma70_r4"/>
    <property type="match status" value="1"/>
</dbReference>